<dbReference type="EMBL" id="JARMQG010000312">
    <property type="protein sequence ID" value="MED3564326.1"/>
    <property type="molecule type" value="Genomic_DNA"/>
</dbReference>
<evidence type="ECO:0000313" key="2">
    <source>
        <dbReference type="EMBL" id="MED3564326.1"/>
    </source>
</evidence>
<name>A0ABU6NFV8_9BACI</name>
<evidence type="ECO:0000313" key="3">
    <source>
        <dbReference type="Proteomes" id="UP001330749"/>
    </source>
</evidence>
<protein>
    <submittedName>
        <fullName evidence="2">Uncharacterized protein</fullName>
    </submittedName>
</protein>
<gene>
    <name evidence="2" type="ORF">P4447_18080</name>
</gene>
<keyword evidence="3" id="KW-1185">Reference proteome</keyword>
<organism evidence="2 3">
    <name type="scientific">Bacillus xiapuensis</name>
    <dbReference type="NCBI Taxonomy" id="2014075"/>
    <lineage>
        <taxon>Bacteria</taxon>
        <taxon>Bacillati</taxon>
        <taxon>Bacillota</taxon>
        <taxon>Bacilli</taxon>
        <taxon>Bacillales</taxon>
        <taxon>Bacillaceae</taxon>
        <taxon>Bacillus</taxon>
    </lineage>
</organism>
<dbReference type="Proteomes" id="UP001330749">
    <property type="component" value="Unassembled WGS sequence"/>
</dbReference>
<dbReference type="RefSeq" id="WP_327969450.1">
    <property type="nucleotide sequence ID" value="NZ_JARMQG010000312.1"/>
</dbReference>
<keyword evidence="1" id="KW-0175">Coiled coil</keyword>
<feature type="coiled-coil region" evidence="1">
    <location>
        <begin position="38"/>
        <end position="65"/>
    </location>
</feature>
<accession>A0ABU6NFV8</accession>
<proteinExistence type="predicted"/>
<reference evidence="2 3" key="1">
    <citation type="submission" date="2023-03" db="EMBL/GenBank/DDBJ databases">
        <title>Bacillus Genome Sequencing.</title>
        <authorList>
            <person name="Dunlap C."/>
        </authorList>
    </citation>
    <scope>NUCLEOTIDE SEQUENCE [LARGE SCALE GENOMIC DNA]</scope>
    <source>
        <strain evidence="2 3">B-14544</strain>
    </source>
</reference>
<sequence>MEWTLAGLFGFSVLLLIISFLKTAKATKVEKKGIDLVHIEVMKEINDLQESIRNIELDIEVVMKEAGVQLSPKEKVFMREILDLYKRNYSIESIAEKKQVSADEIKELLAPYMTSKDERRSILNAR</sequence>
<comment type="caution">
    <text evidence="2">The sequence shown here is derived from an EMBL/GenBank/DDBJ whole genome shotgun (WGS) entry which is preliminary data.</text>
</comment>
<evidence type="ECO:0000256" key="1">
    <source>
        <dbReference type="SAM" id="Coils"/>
    </source>
</evidence>